<feature type="domain" description="HTH marR-type" evidence="1">
    <location>
        <begin position="1"/>
        <end position="121"/>
    </location>
</feature>
<name>A0A387BWY2_9MICO</name>
<dbReference type="PANTHER" id="PTHR33164:SF104">
    <property type="entry name" value="TRANSCRIPTIONAL REGULATORY PROTEIN"/>
    <property type="match status" value="1"/>
</dbReference>
<dbReference type="KEGG" id="gry:D7I44_09885"/>
<dbReference type="InterPro" id="IPR000835">
    <property type="entry name" value="HTH_MarR-typ"/>
</dbReference>
<proteinExistence type="predicted"/>
<dbReference type="Pfam" id="PF12802">
    <property type="entry name" value="MarR_2"/>
    <property type="match status" value="1"/>
</dbReference>
<dbReference type="PRINTS" id="PR00598">
    <property type="entry name" value="HTHMARR"/>
</dbReference>
<dbReference type="InterPro" id="IPR039422">
    <property type="entry name" value="MarR/SlyA-like"/>
</dbReference>
<evidence type="ECO:0000313" key="2">
    <source>
        <dbReference type="EMBL" id="AYG05357.1"/>
    </source>
</evidence>
<dbReference type="OrthoDB" id="3178168at2"/>
<evidence type="ECO:0000259" key="1">
    <source>
        <dbReference type="PROSITE" id="PS50995"/>
    </source>
</evidence>
<keyword evidence="3" id="KW-1185">Reference proteome</keyword>
<dbReference type="InterPro" id="IPR036390">
    <property type="entry name" value="WH_DNA-bd_sf"/>
</dbReference>
<gene>
    <name evidence="2" type="ORF">D7I44_09885</name>
</gene>
<reference evidence="2 3" key="1">
    <citation type="submission" date="2018-09" db="EMBL/GenBank/DDBJ databases">
        <title>Genome sequencing of strain 2DFW10M-5.</title>
        <authorList>
            <person name="Heo J."/>
            <person name="Kim S.-J."/>
            <person name="Kwon S.-W."/>
        </authorList>
    </citation>
    <scope>NUCLEOTIDE SEQUENCE [LARGE SCALE GENOMIC DNA]</scope>
    <source>
        <strain evidence="2 3">2DFW10M-5</strain>
    </source>
</reference>
<dbReference type="AlphaFoldDB" id="A0A387BWY2"/>
<sequence>MRRLGADFPSEEISFNEYDVLYTLSRAQGRRLRLRDLNQSILLTQPSVSRLIDRLATRGLVEKLPDARDARGTVIRLTDAGYDAFYRVAHVHGASIHRVVGDALESDELATLTALCNKLRTNLPAA</sequence>
<dbReference type="PANTHER" id="PTHR33164">
    <property type="entry name" value="TRANSCRIPTIONAL REGULATOR, MARR FAMILY"/>
    <property type="match status" value="1"/>
</dbReference>
<dbReference type="SMART" id="SM00347">
    <property type="entry name" value="HTH_MARR"/>
    <property type="match status" value="1"/>
</dbReference>
<protein>
    <submittedName>
        <fullName evidence="2">MarR family transcriptional regulator</fullName>
    </submittedName>
</protein>
<dbReference type="PROSITE" id="PS50995">
    <property type="entry name" value="HTH_MARR_2"/>
    <property type="match status" value="1"/>
</dbReference>
<dbReference type="GO" id="GO:0003700">
    <property type="term" value="F:DNA-binding transcription factor activity"/>
    <property type="evidence" value="ECO:0007669"/>
    <property type="project" value="InterPro"/>
</dbReference>
<organism evidence="2 3">
    <name type="scientific">Gryllotalpicola protaetiae</name>
    <dbReference type="NCBI Taxonomy" id="2419771"/>
    <lineage>
        <taxon>Bacteria</taxon>
        <taxon>Bacillati</taxon>
        <taxon>Actinomycetota</taxon>
        <taxon>Actinomycetes</taxon>
        <taxon>Micrococcales</taxon>
        <taxon>Microbacteriaceae</taxon>
        <taxon>Gryllotalpicola</taxon>
    </lineage>
</organism>
<dbReference type="SUPFAM" id="SSF46785">
    <property type="entry name" value="Winged helix' DNA-binding domain"/>
    <property type="match status" value="1"/>
</dbReference>
<dbReference type="GO" id="GO:0006950">
    <property type="term" value="P:response to stress"/>
    <property type="evidence" value="ECO:0007669"/>
    <property type="project" value="TreeGrafter"/>
</dbReference>
<accession>A0A387BWY2</accession>
<dbReference type="Gene3D" id="1.10.10.10">
    <property type="entry name" value="Winged helix-like DNA-binding domain superfamily/Winged helix DNA-binding domain"/>
    <property type="match status" value="1"/>
</dbReference>
<dbReference type="Proteomes" id="UP000275069">
    <property type="component" value="Chromosome"/>
</dbReference>
<evidence type="ECO:0000313" key="3">
    <source>
        <dbReference type="Proteomes" id="UP000275069"/>
    </source>
</evidence>
<dbReference type="InterPro" id="IPR036388">
    <property type="entry name" value="WH-like_DNA-bd_sf"/>
</dbReference>
<dbReference type="EMBL" id="CP032624">
    <property type="protein sequence ID" value="AYG05357.1"/>
    <property type="molecule type" value="Genomic_DNA"/>
</dbReference>